<name>A0ABD5EZP8_9ACTN</name>
<dbReference type="RefSeq" id="WP_093836413.1">
    <property type="nucleotide sequence ID" value="NZ_JAVRES010000030.1"/>
</dbReference>
<dbReference type="AlphaFoldDB" id="A0ABD5EZP8"/>
<dbReference type="EMBL" id="JAVRES010000030">
    <property type="protein sequence ID" value="MDT0439713.1"/>
    <property type="molecule type" value="Genomic_DNA"/>
</dbReference>
<comment type="caution">
    <text evidence="1">The sequence shown here is derived from an EMBL/GenBank/DDBJ whole genome shotgun (WGS) entry which is preliminary data.</text>
</comment>
<organism evidence="1 2">
    <name type="scientific">Streptomyces doudnae</name>
    <dbReference type="NCBI Taxonomy" id="3075536"/>
    <lineage>
        <taxon>Bacteria</taxon>
        <taxon>Bacillati</taxon>
        <taxon>Actinomycetota</taxon>
        <taxon>Actinomycetes</taxon>
        <taxon>Kitasatosporales</taxon>
        <taxon>Streptomycetaceae</taxon>
        <taxon>Streptomyces</taxon>
    </lineage>
</organism>
<dbReference type="Gene3D" id="3.30.70.1230">
    <property type="entry name" value="Nucleotide cyclase"/>
    <property type="match status" value="1"/>
</dbReference>
<keyword evidence="2" id="KW-1185">Reference proteome</keyword>
<reference evidence="2" key="1">
    <citation type="submission" date="2023-07" db="EMBL/GenBank/DDBJ databases">
        <title>30 novel species of actinomycetes from the DSMZ collection.</title>
        <authorList>
            <person name="Nouioui I."/>
        </authorList>
    </citation>
    <scope>NUCLEOTIDE SEQUENCE [LARGE SCALE GENOMIC DNA]</scope>
    <source>
        <strain evidence="2">DSM 41981</strain>
    </source>
</reference>
<evidence type="ECO:0000313" key="2">
    <source>
        <dbReference type="Proteomes" id="UP001183535"/>
    </source>
</evidence>
<evidence type="ECO:0000313" key="1">
    <source>
        <dbReference type="EMBL" id="MDT0439713.1"/>
    </source>
</evidence>
<proteinExistence type="predicted"/>
<accession>A0ABD5EZP8</accession>
<gene>
    <name evidence="1" type="ORF">RM877_34150</name>
</gene>
<dbReference type="InterPro" id="IPR029787">
    <property type="entry name" value="Nucleotide_cyclase"/>
</dbReference>
<protein>
    <submittedName>
        <fullName evidence="1">Uncharacterized protein</fullName>
    </submittedName>
</protein>
<dbReference type="SUPFAM" id="SSF55073">
    <property type="entry name" value="Nucleotide cyclase"/>
    <property type="match status" value="1"/>
</dbReference>
<sequence length="310" mass="34279">MTDVNLEDLLKELDQKAKDEFASTPDVVDKGHDLDVSALPISARRWHKVTDAVAVVADLKGSTKLGTGKWAASTASIYEASTGGVVRIFDKFEADFLAIQGDGAFALFWGERRYERALTTGITVLRFSSDLVRRLEARWPHDPQLPSTGYKVGVASSRLLAKRVGTPRNINQQEPVWAGKAVNFAAKAAQSVDRHLMAVTGSVWDRVERNDYLAYTCPCGEGPSDTLWVDHTIDRLPDGDPESQGRVLHSSWCAVHGEEYCAAVLRGEKKRNDVDHLKKAAAASRMREAIWSKAQQEREALRARRSGFTS</sequence>
<dbReference type="Proteomes" id="UP001183535">
    <property type="component" value="Unassembled WGS sequence"/>
</dbReference>